<keyword evidence="7" id="KW-1185">Reference proteome</keyword>
<protein>
    <recommendedName>
        <fullName evidence="2">3-methyl-2-oxobutanoate dehydrogenase (2-methylpropanoyl-transferring)</fullName>
        <ecNumber evidence="2">1.2.4.4</ecNumber>
    </recommendedName>
</protein>
<dbReference type="GO" id="GO:0009083">
    <property type="term" value="P:branched-chain amino acid catabolic process"/>
    <property type="evidence" value="ECO:0007669"/>
    <property type="project" value="TreeGrafter"/>
</dbReference>
<feature type="compositionally biased region" description="Polar residues" evidence="4">
    <location>
        <begin position="38"/>
        <end position="52"/>
    </location>
</feature>
<evidence type="ECO:0000256" key="2">
    <source>
        <dbReference type="ARBA" id="ARBA00012277"/>
    </source>
</evidence>
<sequence length="384" mass="41044">MSAPATRASAAGAQAGASERRPAAPAEAQDASAGRPQGDSQGQPQGHSQAQRATAPGARPKPVTMTKALNTALRDALAADDSVVIFGEDVGRLGGVFRVTDGLRDEFGPERVWDSPLAEAGIIGTAVGMAMAGMRPVVEMQFDAFSYPAFEQVVSHVAKMRNRTKGRVELPLVIRIPVAGDIGGVEHHSDSSEAYWCATPGLTVVTPSNSADAYSMLREAIDAQDPVIFMEPKSRYWSKDAIELPVRTESMYCARVVREGTDVTLLAYGPTVRTALETAEAGAQDGLSVEVIDLRSLSPFDDATVTASVRKTGRAAVLHEAAQFGGYGAEVAARVTERSFFHLAAPVLRITGFDIPFPSPKLEEFHLPTPTRILDALETWEWEL</sequence>
<comment type="cofactor">
    <cofactor evidence="1">
        <name>thiamine diphosphate</name>
        <dbReference type="ChEBI" id="CHEBI:58937"/>
    </cofactor>
</comment>
<dbReference type="Pfam" id="PF02780">
    <property type="entry name" value="Transketolase_C"/>
    <property type="match status" value="1"/>
</dbReference>
<evidence type="ECO:0000313" key="6">
    <source>
        <dbReference type="EMBL" id="MYM19737.1"/>
    </source>
</evidence>
<dbReference type="SUPFAM" id="SSF52922">
    <property type="entry name" value="TK C-terminal domain-like"/>
    <property type="match status" value="1"/>
</dbReference>
<dbReference type="FunFam" id="3.40.50.970:FF:000001">
    <property type="entry name" value="Pyruvate dehydrogenase E1 beta subunit"/>
    <property type="match status" value="1"/>
</dbReference>
<dbReference type="GO" id="GO:0003863">
    <property type="term" value="F:branched-chain 2-oxo acid dehydrogenase activity"/>
    <property type="evidence" value="ECO:0007669"/>
    <property type="project" value="UniProtKB-EC"/>
</dbReference>
<dbReference type="GO" id="GO:0000287">
    <property type="term" value="F:magnesium ion binding"/>
    <property type="evidence" value="ECO:0007669"/>
    <property type="project" value="UniProtKB-ARBA"/>
</dbReference>
<dbReference type="InterPro" id="IPR033248">
    <property type="entry name" value="Transketolase_C"/>
</dbReference>
<dbReference type="SMART" id="SM00861">
    <property type="entry name" value="Transket_pyr"/>
    <property type="match status" value="1"/>
</dbReference>
<dbReference type="FunFam" id="3.40.50.920:FF:000001">
    <property type="entry name" value="Pyruvate dehydrogenase E1 beta subunit"/>
    <property type="match status" value="1"/>
</dbReference>
<dbReference type="Proteomes" id="UP000469215">
    <property type="component" value="Unassembled WGS sequence"/>
</dbReference>
<feature type="compositionally biased region" description="Low complexity" evidence="4">
    <location>
        <begin position="1"/>
        <end position="34"/>
    </location>
</feature>
<feature type="domain" description="Transketolase-like pyrimidine-binding" evidence="5">
    <location>
        <begin position="63"/>
        <end position="238"/>
    </location>
</feature>
<feature type="region of interest" description="Disordered" evidence="4">
    <location>
        <begin position="1"/>
        <end position="62"/>
    </location>
</feature>
<dbReference type="Gene3D" id="3.40.50.920">
    <property type="match status" value="1"/>
</dbReference>
<dbReference type="PANTHER" id="PTHR42980:SF1">
    <property type="entry name" value="2-OXOISOVALERATE DEHYDROGENASE SUBUNIT BETA, MITOCHONDRIAL"/>
    <property type="match status" value="1"/>
</dbReference>
<name>A0A6N9H6K0_9MICO</name>
<comment type="caution">
    <text evidence="6">The sequence shown here is derived from an EMBL/GenBank/DDBJ whole genome shotgun (WGS) entry which is preliminary data.</text>
</comment>
<dbReference type="InterPro" id="IPR029061">
    <property type="entry name" value="THDP-binding"/>
</dbReference>
<dbReference type="Gene3D" id="3.40.50.970">
    <property type="match status" value="1"/>
</dbReference>
<proteinExistence type="predicted"/>
<dbReference type="EMBL" id="WWEQ01000023">
    <property type="protein sequence ID" value="MYM19737.1"/>
    <property type="molecule type" value="Genomic_DNA"/>
</dbReference>
<dbReference type="PANTHER" id="PTHR42980">
    <property type="entry name" value="2-OXOISOVALERATE DEHYDROGENASE SUBUNIT BETA-RELATED"/>
    <property type="match status" value="1"/>
</dbReference>
<accession>A0A6N9H6K0</accession>
<evidence type="ECO:0000256" key="3">
    <source>
        <dbReference type="ARBA" id="ARBA00023002"/>
    </source>
</evidence>
<dbReference type="CDD" id="cd07036">
    <property type="entry name" value="TPP_PYR_E1-PDHc-beta_like"/>
    <property type="match status" value="1"/>
</dbReference>
<dbReference type="InterPro" id="IPR005475">
    <property type="entry name" value="Transketolase-like_Pyr-bd"/>
</dbReference>
<dbReference type="GO" id="GO:0007584">
    <property type="term" value="P:response to nutrient"/>
    <property type="evidence" value="ECO:0007669"/>
    <property type="project" value="TreeGrafter"/>
</dbReference>
<gene>
    <name evidence="6" type="ORF">GSY69_07085</name>
</gene>
<evidence type="ECO:0000313" key="7">
    <source>
        <dbReference type="Proteomes" id="UP000469215"/>
    </source>
</evidence>
<keyword evidence="3" id="KW-0560">Oxidoreductase</keyword>
<evidence type="ECO:0000259" key="5">
    <source>
        <dbReference type="SMART" id="SM00861"/>
    </source>
</evidence>
<organism evidence="6 7">
    <name type="scientific">Brevibacterium rongguiense</name>
    <dbReference type="NCBI Taxonomy" id="2695267"/>
    <lineage>
        <taxon>Bacteria</taxon>
        <taxon>Bacillati</taxon>
        <taxon>Actinomycetota</taxon>
        <taxon>Actinomycetes</taxon>
        <taxon>Micrococcales</taxon>
        <taxon>Brevibacteriaceae</taxon>
        <taxon>Brevibacterium</taxon>
    </lineage>
</organism>
<dbReference type="EC" id="1.2.4.4" evidence="2"/>
<evidence type="ECO:0000256" key="4">
    <source>
        <dbReference type="SAM" id="MobiDB-lite"/>
    </source>
</evidence>
<dbReference type="SUPFAM" id="SSF52518">
    <property type="entry name" value="Thiamin diphosphate-binding fold (THDP-binding)"/>
    <property type="match status" value="1"/>
</dbReference>
<reference evidence="6 7" key="1">
    <citation type="submission" date="2020-01" db="EMBL/GenBank/DDBJ databases">
        <authorList>
            <person name="Deng T."/>
        </authorList>
    </citation>
    <scope>NUCLEOTIDE SEQUENCE [LARGE SCALE GENOMIC DNA]</scope>
    <source>
        <strain evidence="6 7">5221</strain>
    </source>
</reference>
<evidence type="ECO:0000256" key="1">
    <source>
        <dbReference type="ARBA" id="ARBA00001964"/>
    </source>
</evidence>
<dbReference type="Pfam" id="PF02779">
    <property type="entry name" value="Transket_pyr"/>
    <property type="match status" value="1"/>
</dbReference>
<dbReference type="AlphaFoldDB" id="A0A6N9H6K0"/>
<dbReference type="InterPro" id="IPR009014">
    <property type="entry name" value="Transketo_C/PFOR_II"/>
</dbReference>